<dbReference type="KEGG" id="scac:106080816"/>
<name>A0A1I8NRH2_STOCA</name>
<dbReference type="Proteomes" id="UP000095300">
    <property type="component" value="Unassembled WGS sequence"/>
</dbReference>
<feature type="compositionally biased region" description="Low complexity" evidence="11">
    <location>
        <begin position="84"/>
        <end position="97"/>
    </location>
</feature>
<dbReference type="PANTHER" id="PTHR16515">
    <property type="entry name" value="PR DOMAIN ZINC FINGER PROTEIN"/>
    <property type="match status" value="1"/>
</dbReference>
<feature type="domain" description="C2H2-type" evidence="12">
    <location>
        <begin position="963"/>
        <end position="991"/>
    </location>
</feature>
<dbReference type="SMART" id="SM00355">
    <property type="entry name" value="ZnF_C2H2"/>
    <property type="match status" value="9"/>
</dbReference>
<protein>
    <recommendedName>
        <fullName evidence="12">C2H2-type domain-containing protein</fullName>
    </recommendedName>
</protein>
<dbReference type="PANTHER" id="PTHR16515:SF49">
    <property type="entry name" value="GASTRULA ZINC FINGER PROTEIN XLCGF49.1-LIKE-RELATED"/>
    <property type="match status" value="1"/>
</dbReference>
<feature type="domain" description="C2H2-type" evidence="12">
    <location>
        <begin position="457"/>
        <end position="485"/>
    </location>
</feature>
<dbReference type="GO" id="GO:0008270">
    <property type="term" value="F:zinc ion binding"/>
    <property type="evidence" value="ECO:0007669"/>
    <property type="project" value="UniProtKB-KW"/>
</dbReference>
<accession>A0A1I8NRH2</accession>
<dbReference type="GO" id="GO:0003677">
    <property type="term" value="F:DNA binding"/>
    <property type="evidence" value="ECO:0007669"/>
    <property type="project" value="UniProtKB-KW"/>
</dbReference>
<feature type="domain" description="C2H2-type" evidence="12">
    <location>
        <begin position="935"/>
        <end position="962"/>
    </location>
</feature>
<feature type="domain" description="C2H2-type" evidence="12">
    <location>
        <begin position="371"/>
        <end position="399"/>
    </location>
</feature>
<organism evidence="13 14">
    <name type="scientific">Stomoxys calcitrans</name>
    <name type="common">Stable fly</name>
    <name type="synonym">Conops calcitrans</name>
    <dbReference type="NCBI Taxonomy" id="35570"/>
    <lineage>
        <taxon>Eukaryota</taxon>
        <taxon>Metazoa</taxon>
        <taxon>Ecdysozoa</taxon>
        <taxon>Arthropoda</taxon>
        <taxon>Hexapoda</taxon>
        <taxon>Insecta</taxon>
        <taxon>Pterygota</taxon>
        <taxon>Neoptera</taxon>
        <taxon>Endopterygota</taxon>
        <taxon>Diptera</taxon>
        <taxon>Brachycera</taxon>
        <taxon>Muscomorpha</taxon>
        <taxon>Muscoidea</taxon>
        <taxon>Muscidae</taxon>
        <taxon>Stomoxys</taxon>
    </lineage>
</organism>
<feature type="compositionally biased region" description="Polar residues" evidence="11">
    <location>
        <begin position="771"/>
        <end position="782"/>
    </location>
</feature>
<evidence type="ECO:0000256" key="10">
    <source>
        <dbReference type="PROSITE-ProRule" id="PRU00042"/>
    </source>
</evidence>
<keyword evidence="14" id="KW-1185">Reference proteome</keyword>
<feature type="compositionally biased region" description="Low complexity" evidence="11">
    <location>
        <begin position="806"/>
        <end position="821"/>
    </location>
</feature>
<feature type="compositionally biased region" description="Basic and acidic residues" evidence="11">
    <location>
        <begin position="283"/>
        <end position="294"/>
    </location>
</feature>
<feature type="domain" description="C2H2-type" evidence="12">
    <location>
        <begin position="428"/>
        <end position="455"/>
    </location>
</feature>
<dbReference type="AlphaFoldDB" id="A0A1I8NRH2"/>
<evidence type="ECO:0000256" key="1">
    <source>
        <dbReference type="ARBA" id="ARBA00004123"/>
    </source>
</evidence>
<comment type="subcellular location">
    <subcellularLocation>
        <location evidence="1">Nucleus</location>
    </subcellularLocation>
</comment>
<feature type="compositionally biased region" description="Polar residues" evidence="11">
    <location>
        <begin position="1057"/>
        <end position="1071"/>
    </location>
</feature>
<dbReference type="FunFam" id="3.30.160.60:FF:000929">
    <property type="entry name" value="Uncharacterized protein, isoform B"/>
    <property type="match status" value="1"/>
</dbReference>
<feature type="compositionally biased region" description="Basic and acidic residues" evidence="11">
    <location>
        <begin position="711"/>
        <end position="723"/>
    </location>
</feature>
<dbReference type="Pfam" id="PF00096">
    <property type="entry name" value="zf-C2H2"/>
    <property type="match status" value="7"/>
</dbReference>
<keyword evidence="5" id="KW-0862">Zinc</keyword>
<evidence type="ECO:0000313" key="14">
    <source>
        <dbReference type="Proteomes" id="UP000095300"/>
    </source>
</evidence>
<feature type="region of interest" description="Disordered" evidence="11">
    <location>
        <begin position="485"/>
        <end position="535"/>
    </location>
</feature>
<dbReference type="PROSITE" id="PS00028">
    <property type="entry name" value="ZINC_FINGER_C2H2_1"/>
    <property type="match status" value="8"/>
</dbReference>
<dbReference type="Gene3D" id="3.30.160.60">
    <property type="entry name" value="Classic Zinc Finger"/>
    <property type="match status" value="7"/>
</dbReference>
<keyword evidence="9" id="KW-0539">Nucleus</keyword>
<dbReference type="InterPro" id="IPR013087">
    <property type="entry name" value="Znf_C2H2_type"/>
</dbReference>
<dbReference type="Gene3D" id="2.170.270.10">
    <property type="entry name" value="SET domain"/>
    <property type="match status" value="1"/>
</dbReference>
<dbReference type="OrthoDB" id="9368434at2759"/>
<evidence type="ECO:0000256" key="2">
    <source>
        <dbReference type="ARBA" id="ARBA00022723"/>
    </source>
</evidence>
<dbReference type="InterPro" id="IPR036236">
    <property type="entry name" value="Znf_C2H2_sf"/>
</dbReference>
<keyword evidence="2" id="KW-0479">Metal-binding</keyword>
<feature type="compositionally biased region" description="Polar residues" evidence="11">
    <location>
        <begin position="505"/>
        <end position="515"/>
    </location>
</feature>
<feature type="region of interest" description="Disordered" evidence="11">
    <location>
        <begin position="1056"/>
        <end position="1109"/>
    </location>
</feature>
<feature type="compositionally biased region" description="Low complexity" evidence="11">
    <location>
        <begin position="516"/>
        <end position="527"/>
    </location>
</feature>
<gene>
    <name evidence="13" type="primary">106080816</name>
</gene>
<sequence length="1109" mass="123932">MASLLAQIMRYKALARKLSQGSTSEDYELGAFKQFPHNLVSPNSGHPLALNTHNTDIGGYHHQHHHHHHHHQQHNGYRGSESPNRSLSLEANSLNNSPPGLLNSLHHTPAHMEQLLRTKLQAESLLLGMARLQEPICDLVTRENGVYAKQHLRRGTRFGPFAMGESMDKANGLDILSMPHFIRNLLQPSPEIKNLLKKIRTVSSVDNEKEANLVNFCTEGCLWYETNRDIAAGEEIIVDGQTLTPYDHNDSLINGEAHTGSSIHSSEDRSERDNVSFYGSNITHDDEYKDNKDKSLDNLDPALSDDENGFDIRCEVCDKTFLELERLDDHLIGAHHFRKDEFLCELCSKRFCHRPVLLKHRALAHNEIRKYPCENCTKVFCDPSNLQRHIRAHHIGARSHACPECGKTFATSSGLKQHTHIHSSIKPFQCEVCFKAYTQFSNLCRHKRMHADCRMQIKCNKCGQSFSTVTSLSKHKRFCDSTNVPPPGVGLPPSLPHTHPALHHSAQSQTTAQARNNGGSANGPPNGVSQFPNNMATPPNPFSLFMRSPYFPAFPPAMAYGLQGMFPQAPAVQAPSFPLMFPKPNIDLRLQQQMRSPVSQHAAANHSKVTAHTSKEDVSGMASHEGFGLPLPKREESPRMKMDLKMERNSTAEHSPTASCNSKKLKKELKHYSSDEESNSVVELKTEPKEEGDEESVSKNPSEIDDEEEENVSRHNDEDKKSIDIVSVSPRHEPETKTSTTAELPLDLSVSRKRQSSESRDSHEEDSHKSMPQQNSQSSPRAQSPIAINEEQSNAESYEPPKKKNSFQSSFNNSISRTPTASPGPTPSPSPPSNGGNTSGTSEHGPTPAMPPTCPRPIHPMLLDELYRTHALESAFQRPFPFLGLMGERPAFDANALRARGEPFPPEPIFREALRGLSSGVMAAAHQSGKLKDRYTCKFCGKVFPRSANLTRHLRTHTGEQPYTCKYCDRAFSISSNLQRHVRNIHNKERPFRCHLCDRCFGQQTNLDRHLKKHEAESTGLAISDSPSSNEADRDDSYFDEIRNFMDRVTYNEELYTPTSMGNGENDTDYNGSEGENELSVSRPSSAEPQTGEGKALGQQHDASAEEEQ</sequence>
<keyword evidence="8" id="KW-0804">Transcription</keyword>
<feature type="compositionally biased region" description="Pro residues" evidence="11">
    <location>
        <begin position="485"/>
        <end position="495"/>
    </location>
</feature>
<dbReference type="FunFam" id="3.30.160.60:FF:000159">
    <property type="entry name" value="Mds1 and evi1 complex locus protein"/>
    <property type="match status" value="1"/>
</dbReference>
<dbReference type="PROSITE" id="PS50157">
    <property type="entry name" value="ZINC_FINGER_C2H2_2"/>
    <property type="match status" value="9"/>
</dbReference>
<evidence type="ECO:0000256" key="7">
    <source>
        <dbReference type="ARBA" id="ARBA00023125"/>
    </source>
</evidence>
<dbReference type="FunFam" id="3.30.160.60:FF:000112">
    <property type="entry name" value="Mds1 and evi1 complex locus protein"/>
    <property type="match status" value="1"/>
</dbReference>
<keyword evidence="3" id="KW-0677">Repeat</keyword>
<evidence type="ECO:0000256" key="3">
    <source>
        <dbReference type="ARBA" id="ARBA00022737"/>
    </source>
</evidence>
<evidence type="ECO:0000256" key="4">
    <source>
        <dbReference type="ARBA" id="ARBA00022771"/>
    </source>
</evidence>
<feature type="compositionally biased region" description="Pro residues" evidence="11">
    <location>
        <begin position="848"/>
        <end position="857"/>
    </location>
</feature>
<dbReference type="InterPro" id="IPR050331">
    <property type="entry name" value="Zinc_finger"/>
</dbReference>
<feature type="domain" description="C2H2-type" evidence="12">
    <location>
        <begin position="400"/>
        <end position="427"/>
    </location>
</feature>
<feature type="compositionally biased region" description="Basic and acidic residues" evidence="11">
    <location>
        <begin position="755"/>
        <end position="769"/>
    </location>
</feature>
<keyword evidence="4 10" id="KW-0863">Zinc-finger</keyword>
<feature type="compositionally biased region" description="Polar residues" evidence="11">
    <location>
        <begin position="652"/>
        <end position="662"/>
    </location>
</feature>
<evidence type="ECO:0000256" key="5">
    <source>
        <dbReference type="ARBA" id="ARBA00022833"/>
    </source>
</evidence>
<reference evidence="13" key="1">
    <citation type="submission" date="2020-05" db="UniProtKB">
        <authorList>
            <consortium name="EnsemblMetazoa"/>
        </authorList>
    </citation>
    <scope>IDENTIFICATION</scope>
    <source>
        <strain evidence="13">USDA</strain>
    </source>
</reference>
<evidence type="ECO:0000256" key="6">
    <source>
        <dbReference type="ARBA" id="ARBA00023015"/>
    </source>
</evidence>
<evidence type="ECO:0000256" key="8">
    <source>
        <dbReference type="ARBA" id="ARBA00023163"/>
    </source>
</evidence>
<feature type="domain" description="C2H2-type" evidence="12">
    <location>
        <begin position="312"/>
        <end position="340"/>
    </location>
</feature>
<dbReference type="GO" id="GO:0005634">
    <property type="term" value="C:nucleus"/>
    <property type="evidence" value="ECO:0007669"/>
    <property type="project" value="UniProtKB-SubCell"/>
</dbReference>
<dbReference type="FunFam" id="3.30.160.60:FF:000150">
    <property type="entry name" value="Mds1 and evi1 complex locus protein"/>
    <property type="match status" value="1"/>
</dbReference>
<dbReference type="EnsemblMetazoa" id="SCAU001392-RC">
    <property type="protein sequence ID" value="SCAU001392-PC"/>
    <property type="gene ID" value="SCAU001392"/>
</dbReference>
<dbReference type="VEuPathDB" id="VectorBase:SCAU001392"/>
<dbReference type="FunFam" id="3.30.160.60:FF:001912">
    <property type="entry name" value="Hamlet, isoform B"/>
    <property type="match status" value="1"/>
</dbReference>
<evidence type="ECO:0000256" key="9">
    <source>
        <dbReference type="ARBA" id="ARBA00023242"/>
    </source>
</evidence>
<feature type="compositionally biased region" description="Basic and acidic residues" evidence="11">
    <location>
        <begin position="265"/>
        <end position="274"/>
    </location>
</feature>
<feature type="compositionally biased region" description="Pro residues" evidence="11">
    <location>
        <begin position="822"/>
        <end position="832"/>
    </location>
</feature>
<keyword evidence="6" id="KW-0805">Transcription regulation</keyword>
<dbReference type="FunFam" id="3.30.160.60:FF:000126">
    <property type="entry name" value="Mds1 and evi1 complex locus protein"/>
    <property type="match status" value="1"/>
</dbReference>
<feature type="domain" description="C2H2-type" evidence="12">
    <location>
        <begin position="342"/>
        <end position="370"/>
    </location>
</feature>
<evidence type="ECO:0000256" key="11">
    <source>
        <dbReference type="SAM" id="MobiDB-lite"/>
    </source>
</evidence>
<feature type="region of interest" description="Disordered" evidence="11">
    <location>
        <begin position="594"/>
        <end position="857"/>
    </location>
</feature>
<feature type="compositionally biased region" description="Basic residues" evidence="11">
    <location>
        <begin position="61"/>
        <end position="73"/>
    </location>
</feature>
<evidence type="ECO:0000259" key="12">
    <source>
        <dbReference type="PROSITE" id="PS50157"/>
    </source>
</evidence>
<feature type="compositionally biased region" description="Low complexity" evidence="11">
    <location>
        <begin position="833"/>
        <end position="842"/>
    </location>
</feature>
<keyword evidence="7" id="KW-0238">DNA-binding</keyword>
<dbReference type="InterPro" id="IPR046341">
    <property type="entry name" value="SET_dom_sf"/>
</dbReference>
<proteinExistence type="predicted"/>
<dbReference type="STRING" id="35570.A0A1I8NRH2"/>
<feature type="compositionally biased region" description="Polar residues" evidence="11">
    <location>
        <begin position="1079"/>
        <end position="1089"/>
    </location>
</feature>
<dbReference type="SUPFAM" id="SSF57667">
    <property type="entry name" value="beta-beta-alpha zinc fingers"/>
    <property type="match status" value="5"/>
</dbReference>
<evidence type="ECO:0000313" key="13">
    <source>
        <dbReference type="EnsemblMetazoa" id="SCAU001392-PC"/>
    </source>
</evidence>
<feature type="domain" description="C2H2-type" evidence="12">
    <location>
        <begin position="992"/>
        <end position="1019"/>
    </location>
</feature>
<feature type="region of interest" description="Disordered" evidence="11">
    <location>
        <begin position="254"/>
        <end position="294"/>
    </location>
</feature>
<feature type="region of interest" description="Disordered" evidence="11">
    <location>
        <begin position="56"/>
        <end position="97"/>
    </location>
</feature>
<feature type="compositionally biased region" description="Basic and acidic residues" evidence="11">
    <location>
        <begin position="632"/>
        <end position="651"/>
    </location>
</feature>
<dbReference type="GO" id="GO:0006355">
    <property type="term" value="P:regulation of DNA-templated transcription"/>
    <property type="evidence" value="ECO:0007669"/>
    <property type="project" value="UniProtKB-ARBA"/>
</dbReference>